<sequence length="288" mass="31968">MIGLRAAFRARTASTGIKRLSTTAHTFKPSLWQQTSKAISERPFSTQLVLCTFKTSACDVMAQTFIEGKSFSDIDWRRNSIYTAFGFLYLGGAQYFIYVHGFKKIFNPAVVDKFGNQTIRQKLTNLPGLKSLFGQTFVDIGLHQPFMYLPAFYVVKEFMQAVNDVGTGEKGEYGSAKTLTDVSPVEIATNALNKYLPNAVQDNIVMSSFWAPFNMIAFSMPTHLRMPVIHSMALIWTTFLSAYKSGYVNIESIEAEIVGLPGKDGRTDAVISTSANPENAKVTTEQGR</sequence>
<evidence type="ECO:0000256" key="3">
    <source>
        <dbReference type="ARBA" id="ARBA00022692"/>
    </source>
</evidence>
<comment type="caution">
    <text evidence="7">The sequence shown here is derived from an EMBL/GenBank/DDBJ whole genome shotgun (WGS) entry which is preliminary data.</text>
</comment>
<dbReference type="GO" id="GO:0016020">
    <property type="term" value="C:membrane"/>
    <property type="evidence" value="ECO:0007669"/>
    <property type="project" value="UniProtKB-SubCell"/>
</dbReference>
<dbReference type="GO" id="GO:0005737">
    <property type="term" value="C:cytoplasm"/>
    <property type="evidence" value="ECO:0007669"/>
    <property type="project" value="TreeGrafter"/>
</dbReference>
<dbReference type="Proteomes" id="UP001165065">
    <property type="component" value="Unassembled WGS sequence"/>
</dbReference>
<dbReference type="PANTHER" id="PTHR11266:SF21">
    <property type="entry name" value="ACT DOMAIN-CONTAINING PROTEIN"/>
    <property type="match status" value="1"/>
</dbReference>
<evidence type="ECO:0000256" key="1">
    <source>
        <dbReference type="ARBA" id="ARBA00004141"/>
    </source>
</evidence>
<comment type="subcellular location">
    <subcellularLocation>
        <location evidence="1">Membrane</location>
        <topology evidence="1">Multi-pass membrane protein</topology>
    </subcellularLocation>
</comment>
<gene>
    <name evidence="7" type="ORF">TrCOL_g7541</name>
</gene>
<evidence type="ECO:0000256" key="2">
    <source>
        <dbReference type="ARBA" id="ARBA00006824"/>
    </source>
</evidence>
<dbReference type="OrthoDB" id="5345392at2759"/>
<name>A0A9W7G6M8_9STRA</name>
<keyword evidence="4" id="KW-1133">Transmembrane helix</keyword>
<keyword evidence="5" id="KW-0472">Membrane</keyword>
<evidence type="ECO:0000313" key="8">
    <source>
        <dbReference type="Proteomes" id="UP001165065"/>
    </source>
</evidence>
<dbReference type="InterPro" id="IPR007248">
    <property type="entry name" value="Mpv17_PMP22"/>
</dbReference>
<reference evidence="8" key="1">
    <citation type="journal article" date="2023" name="Commun. Biol.">
        <title>Genome analysis of Parmales, the sister group of diatoms, reveals the evolutionary specialization of diatoms from phago-mixotrophs to photoautotrophs.</title>
        <authorList>
            <person name="Ban H."/>
            <person name="Sato S."/>
            <person name="Yoshikawa S."/>
            <person name="Yamada K."/>
            <person name="Nakamura Y."/>
            <person name="Ichinomiya M."/>
            <person name="Sato N."/>
            <person name="Blanc-Mathieu R."/>
            <person name="Endo H."/>
            <person name="Kuwata A."/>
            <person name="Ogata H."/>
        </authorList>
    </citation>
    <scope>NUCLEOTIDE SEQUENCE [LARGE SCALE GENOMIC DNA]</scope>
</reference>
<dbReference type="EMBL" id="BRYA01000074">
    <property type="protein sequence ID" value="GMI37570.1"/>
    <property type="molecule type" value="Genomic_DNA"/>
</dbReference>
<proteinExistence type="inferred from homology"/>
<dbReference type="PANTHER" id="PTHR11266">
    <property type="entry name" value="PEROXISOMAL MEMBRANE PROTEIN 2, PXMP2 MPV17"/>
    <property type="match status" value="1"/>
</dbReference>
<evidence type="ECO:0000256" key="5">
    <source>
        <dbReference type="ARBA" id="ARBA00023136"/>
    </source>
</evidence>
<comment type="similarity">
    <text evidence="2 6">Belongs to the peroxisomal membrane protein PXMP2/4 family.</text>
</comment>
<organism evidence="7 8">
    <name type="scientific">Triparma columacea</name>
    <dbReference type="NCBI Taxonomy" id="722753"/>
    <lineage>
        <taxon>Eukaryota</taxon>
        <taxon>Sar</taxon>
        <taxon>Stramenopiles</taxon>
        <taxon>Ochrophyta</taxon>
        <taxon>Bolidophyceae</taxon>
        <taxon>Parmales</taxon>
        <taxon>Triparmaceae</taxon>
        <taxon>Triparma</taxon>
    </lineage>
</organism>
<keyword evidence="3" id="KW-0812">Transmembrane</keyword>
<evidence type="ECO:0000256" key="6">
    <source>
        <dbReference type="RuleBase" id="RU363053"/>
    </source>
</evidence>
<dbReference type="AlphaFoldDB" id="A0A9W7G6M8"/>
<evidence type="ECO:0000313" key="7">
    <source>
        <dbReference type="EMBL" id="GMI37570.1"/>
    </source>
</evidence>
<evidence type="ECO:0000256" key="4">
    <source>
        <dbReference type="ARBA" id="ARBA00022989"/>
    </source>
</evidence>
<keyword evidence="8" id="KW-1185">Reference proteome</keyword>
<accession>A0A9W7G6M8</accession>
<protein>
    <submittedName>
        <fullName evidence="7">Uncharacterized protein</fullName>
    </submittedName>
</protein>